<dbReference type="EMBL" id="LS483515">
    <property type="protein sequence ID" value="SRX71850.1"/>
    <property type="molecule type" value="Genomic_DNA"/>
</dbReference>
<dbReference type="NCBIfam" id="NF045891">
    <property type="entry name" value="ICE_Mbov_0400"/>
    <property type="match status" value="1"/>
</dbReference>
<protein>
    <submittedName>
        <fullName evidence="1">Uncharacterized protein</fullName>
    </submittedName>
</protein>
<reference evidence="1 2" key="1">
    <citation type="submission" date="2018-05" db="EMBL/GenBank/DDBJ databases">
        <authorList>
            <person name="Falquet L."/>
            <person name="Falquet L."/>
        </authorList>
    </citation>
    <scope>NUCLEOTIDE SEQUENCE [LARGE SCALE GENOMIC DNA]</scope>
    <source>
        <strain evidence="1 2">GM12</strain>
    </source>
</reference>
<proteinExistence type="predicted"/>
<dbReference type="Proteomes" id="UP000290347">
    <property type="component" value="Chromosome"/>
</dbReference>
<dbReference type="RefSeq" id="WP_020862847.1">
    <property type="nucleotide sequence ID" value="NZ_CP012387.1"/>
</dbReference>
<dbReference type="AlphaFoldDB" id="A0AB38GF83"/>
<name>A0AB38GF83_MYCMC</name>
<gene>
    <name evidence="1" type="ORF">MMC68T_00571</name>
</gene>
<sequence>MNSGMYGKVFRFRNLDNTLPIARDSLFKNIPTDNSKLHRPYVVFYSDDKVYFLTVKTLKEKNKNNVEKHIDTNVILLNKTVYNQSIKGEAIGNVIDCSVVNIMDRKLFEQLYQEDEYYNNYQLAPWIYDEVMNKLYENKDNLIVHQFKAFDFENNKTLWYETTKSNDKQNSNDNNKWLVRAKKVITTVIETYHSISRDEIEKRLNNQDEYVKFISPIYYNELEDVYTSFEIDDKWEECQKSNSNKHKV</sequence>
<evidence type="ECO:0000313" key="1">
    <source>
        <dbReference type="EMBL" id="SRX71850.1"/>
    </source>
</evidence>
<evidence type="ECO:0000313" key="2">
    <source>
        <dbReference type="Proteomes" id="UP000290347"/>
    </source>
</evidence>
<organism evidence="1 2">
    <name type="scientific">Mycoplasma mycoides subsp. capri</name>
    <dbReference type="NCBI Taxonomy" id="40477"/>
    <lineage>
        <taxon>Bacteria</taxon>
        <taxon>Bacillati</taxon>
        <taxon>Mycoplasmatota</taxon>
        <taxon>Mollicutes</taxon>
        <taxon>Mycoplasmataceae</taxon>
        <taxon>Mycoplasma</taxon>
    </lineage>
</organism>
<accession>A0AB38GF83</accession>